<protein>
    <submittedName>
        <fullName evidence="1">Uncharacterized protein</fullName>
    </submittedName>
</protein>
<proteinExistence type="predicted"/>
<name>A0A1G1UYR3_9BACT</name>
<sequence>MGMVLVRRPLTKEETVVQRRREFRDWLETHVQAYKKWEEKHWRKAEGSQAVLQHMVVVLEPDHPRYMQMGLWQANDWRESDEWYVQFVDGRSENFGGYGGRNAGGVSADKLELIYVPILTAADGAFLEWVYPGVRTLLTKALEPRR</sequence>
<evidence type="ECO:0000313" key="2">
    <source>
        <dbReference type="Proteomes" id="UP000177967"/>
    </source>
</evidence>
<gene>
    <name evidence="1" type="ORF">A2782_00350</name>
</gene>
<dbReference type="AlphaFoldDB" id="A0A1G1UYR3"/>
<accession>A0A1G1UYR3</accession>
<dbReference type="EMBL" id="MHBW01000030">
    <property type="protein sequence ID" value="OGY08215.1"/>
    <property type="molecule type" value="Genomic_DNA"/>
</dbReference>
<comment type="caution">
    <text evidence="1">The sequence shown here is derived from an EMBL/GenBank/DDBJ whole genome shotgun (WGS) entry which is preliminary data.</text>
</comment>
<reference evidence="1 2" key="1">
    <citation type="journal article" date="2016" name="Nat. Commun.">
        <title>Thousands of microbial genomes shed light on interconnected biogeochemical processes in an aquifer system.</title>
        <authorList>
            <person name="Anantharaman K."/>
            <person name="Brown C.T."/>
            <person name="Hug L.A."/>
            <person name="Sharon I."/>
            <person name="Castelle C.J."/>
            <person name="Probst A.J."/>
            <person name="Thomas B.C."/>
            <person name="Singh A."/>
            <person name="Wilkins M.J."/>
            <person name="Karaoz U."/>
            <person name="Brodie E.L."/>
            <person name="Williams K.H."/>
            <person name="Hubbard S.S."/>
            <person name="Banfield J.F."/>
        </authorList>
    </citation>
    <scope>NUCLEOTIDE SEQUENCE [LARGE SCALE GENOMIC DNA]</scope>
</reference>
<organism evidence="1 2">
    <name type="scientific">Candidatus Blackburnbacteria bacterium RIFCSPHIGHO2_01_FULL_43_15b</name>
    <dbReference type="NCBI Taxonomy" id="1797513"/>
    <lineage>
        <taxon>Bacteria</taxon>
        <taxon>Candidatus Blackburniibacteriota</taxon>
    </lineage>
</organism>
<evidence type="ECO:0000313" key="1">
    <source>
        <dbReference type="EMBL" id="OGY08215.1"/>
    </source>
</evidence>
<dbReference type="Proteomes" id="UP000177967">
    <property type="component" value="Unassembled WGS sequence"/>
</dbReference>
<dbReference type="STRING" id="1797513.A2782_00350"/>